<dbReference type="STRING" id="903984.BCR21_13770"/>
<keyword evidence="1" id="KW-0812">Transmembrane</keyword>
<evidence type="ECO:0000313" key="2">
    <source>
        <dbReference type="EMBL" id="OEG10409.1"/>
    </source>
</evidence>
<protein>
    <submittedName>
        <fullName evidence="2">Uncharacterized protein</fullName>
    </submittedName>
</protein>
<organism evidence="2 3">
    <name type="scientific">Enterococcus ureasiticus</name>
    <dbReference type="NCBI Taxonomy" id="903984"/>
    <lineage>
        <taxon>Bacteria</taxon>
        <taxon>Bacillati</taxon>
        <taxon>Bacillota</taxon>
        <taxon>Bacilli</taxon>
        <taxon>Lactobacillales</taxon>
        <taxon>Enterococcaceae</taxon>
        <taxon>Enterococcus</taxon>
    </lineage>
</organism>
<evidence type="ECO:0000313" key="3">
    <source>
        <dbReference type="Proteomes" id="UP000094068"/>
    </source>
</evidence>
<comment type="caution">
    <text evidence="2">The sequence shown here is derived from an EMBL/GenBank/DDBJ whole genome shotgun (WGS) entry which is preliminary data.</text>
</comment>
<keyword evidence="1" id="KW-0472">Membrane</keyword>
<dbReference type="EMBL" id="MIJZ01000015">
    <property type="protein sequence ID" value="OEG10409.1"/>
    <property type="molecule type" value="Genomic_DNA"/>
</dbReference>
<name>A0A1E5GCK2_9ENTE</name>
<dbReference type="OrthoDB" id="2183816at2"/>
<accession>A0A1E5GCK2</accession>
<proteinExistence type="predicted"/>
<dbReference type="RefSeq" id="WP_069647092.1">
    <property type="nucleotide sequence ID" value="NZ_MIJZ01000015.1"/>
</dbReference>
<gene>
    <name evidence="2" type="ORF">BCR21_13770</name>
</gene>
<keyword evidence="1" id="KW-1133">Transmembrane helix</keyword>
<dbReference type="Proteomes" id="UP000094068">
    <property type="component" value="Unassembled WGS sequence"/>
</dbReference>
<evidence type="ECO:0000256" key="1">
    <source>
        <dbReference type="SAM" id="Phobius"/>
    </source>
</evidence>
<dbReference type="AlphaFoldDB" id="A0A1E5GCK2"/>
<feature type="transmembrane region" description="Helical" evidence="1">
    <location>
        <begin position="6"/>
        <end position="26"/>
    </location>
</feature>
<sequence>MKNKKVFIIILISVSLVAIIGGWLFVSSNKKTYNSFPDIFKTMDVSTKNEKSNIETLKRFAEKNEYIFQEGKDKNVSKISIISKDYIQNLIYSPEENELSFIKMNSNDLTMPEEKKIKNIAEEDSFDKVMNELGEPDKMRQNGDGLIVLRWDDTSEKGYLSLSIELEDNKVTKITKVEI</sequence>
<reference evidence="3" key="1">
    <citation type="submission" date="2016-09" db="EMBL/GenBank/DDBJ databases">
        <authorList>
            <person name="Gulvik C.A."/>
        </authorList>
    </citation>
    <scope>NUCLEOTIDE SEQUENCE [LARGE SCALE GENOMIC DNA]</scope>
    <source>
        <strain evidence="3">DSM 23328</strain>
    </source>
</reference>
<keyword evidence="3" id="KW-1185">Reference proteome</keyword>